<accession>A0A0C1ZFX0</accession>
<organism evidence="2 3">
    <name type="scientific">Vibrio owensii CAIM 1854 = LMG 25443</name>
    <dbReference type="NCBI Taxonomy" id="1229493"/>
    <lineage>
        <taxon>Bacteria</taxon>
        <taxon>Pseudomonadati</taxon>
        <taxon>Pseudomonadota</taxon>
        <taxon>Gammaproteobacteria</taxon>
        <taxon>Vibrionales</taxon>
        <taxon>Vibrionaceae</taxon>
        <taxon>Vibrio</taxon>
    </lineage>
</organism>
<proteinExistence type="predicted"/>
<gene>
    <name evidence="2" type="ORF">H735_16485</name>
</gene>
<dbReference type="InterPro" id="IPR051396">
    <property type="entry name" value="Bact_Antivir_Def_Nuclease"/>
</dbReference>
<feature type="domain" description="Endonuclease GajA/Old nuclease/RecF-like AAA" evidence="1">
    <location>
        <begin position="169"/>
        <end position="282"/>
    </location>
</feature>
<sequence>MIIEKLHIEKFRGFKNSTFTLGEYVTLIAGQNGTQKSTLLGMISQPFTITDKENPLYGEKPLSGDSFRSGFRDKFRLSPTFDLPKEHEWTIYLKGEDDPFTVQSMLRDKKSNQIRFWKKSNRQAGSGYIQIPVIYLSLKRLIPLGEEDEKKTSTSSTVALTADEVVWFSNHYKKIMINQTEQLSSVDYVNSPNKDTLAVTTQDYDWNTNSAGQDNIGKILLAILSFKRLKEKYPQAYKGGLLAIDEIDATLYPGSQVKLLEEFGTFCKDLKIQLVATTHSLQLLEKADKLKKSRTKLYNTVYLKRQDKQILIDDTLEYERIVHNLNVSLGGKPQPKPKITVFTEDPECIHFTKALLGNKFKLDFSKVSLGCKNYIHMATRKVPSFIFPNSIIVLDGDAEESLRNKRLKNFITLPGTLNPEGMLATYLHSLADADSFWSSKLPDYTKQVCFRDFPLEVILSDRSQAKRWYNQQLETGAWGQRASHLFKSYLPTILEEKELFIEKFEKIYQDIEKAKAL</sequence>
<reference evidence="2 3" key="1">
    <citation type="submission" date="2014-07" db="EMBL/GenBank/DDBJ databases">
        <title>Unique and conserved regions in Vibrio harveyi and related species in comparison with the shrimp pathogen Vibrio harveyi CAIM 1792.</title>
        <authorList>
            <person name="Espinoza-Valles I."/>
            <person name="Vora G."/>
            <person name="Leekitcharoenphon P."/>
            <person name="Ussery D."/>
            <person name="Hoj L."/>
            <person name="Gomez-Gil B."/>
        </authorList>
    </citation>
    <scope>NUCLEOTIDE SEQUENCE [LARGE SCALE GENOMIC DNA]</scope>
    <source>
        <strain evidence="3">CAIM 1854 / LMG 25443</strain>
    </source>
</reference>
<protein>
    <recommendedName>
        <fullName evidence="1">Endonuclease GajA/Old nuclease/RecF-like AAA domain-containing protein</fullName>
    </recommendedName>
</protein>
<dbReference type="RefSeq" id="WP_020197124.1">
    <property type="nucleotide sequence ID" value="NZ_BAOH01000104.1"/>
</dbReference>
<evidence type="ECO:0000313" key="3">
    <source>
        <dbReference type="Proteomes" id="UP000031586"/>
    </source>
</evidence>
<dbReference type="Pfam" id="PF13175">
    <property type="entry name" value="AAA_15"/>
    <property type="match status" value="1"/>
</dbReference>
<dbReference type="Gene3D" id="3.40.50.300">
    <property type="entry name" value="P-loop containing nucleotide triphosphate hydrolases"/>
    <property type="match status" value="1"/>
</dbReference>
<dbReference type="AlphaFoldDB" id="A0A0C1ZFX0"/>
<comment type="caution">
    <text evidence="2">The sequence shown here is derived from an EMBL/GenBank/DDBJ whole genome shotgun (WGS) entry which is preliminary data.</text>
</comment>
<dbReference type="SUPFAM" id="SSF52540">
    <property type="entry name" value="P-loop containing nucleoside triphosphate hydrolases"/>
    <property type="match status" value="1"/>
</dbReference>
<dbReference type="PANTHER" id="PTHR43581:SF4">
    <property type="entry name" value="ATP_GTP PHOSPHATASE"/>
    <property type="match status" value="1"/>
</dbReference>
<dbReference type="PANTHER" id="PTHR43581">
    <property type="entry name" value="ATP/GTP PHOSPHATASE"/>
    <property type="match status" value="1"/>
</dbReference>
<dbReference type="Proteomes" id="UP000031586">
    <property type="component" value="Unassembled WGS sequence"/>
</dbReference>
<dbReference type="PATRIC" id="fig|1229493.5.peg.2446"/>
<name>A0A0C1ZFX0_9VIBR</name>
<dbReference type="InterPro" id="IPR027417">
    <property type="entry name" value="P-loop_NTPase"/>
</dbReference>
<dbReference type="InterPro" id="IPR041685">
    <property type="entry name" value="AAA_GajA/Old/RecF-like"/>
</dbReference>
<evidence type="ECO:0000313" key="2">
    <source>
        <dbReference type="EMBL" id="KIF52006.1"/>
    </source>
</evidence>
<evidence type="ECO:0000259" key="1">
    <source>
        <dbReference type="Pfam" id="PF13175"/>
    </source>
</evidence>
<dbReference type="EMBL" id="JPRD01000026">
    <property type="protein sequence ID" value="KIF52006.1"/>
    <property type="molecule type" value="Genomic_DNA"/>
</dbReference>